<evidence type="ECO:0000313" key="2">
    <source>
        <dbReference type="EMBL" id="PDS24750.1"/>
    </source>
</evidence>
<sequence>MKFQFKNIFAIAIATMSLLSCSKDNDEEVISGNGTLKVEYDNIYGGANFAFATEYTNSNGEKVKASQLKYIVSNIVLTKEDGTTFTYPKSSSYFIVDEATAASQILNLTNVPAGNYTKIKFGIGVDRAQWELGATGQGDFLATAQTAGMMWSWTGGYKFVNFEGTVTSSTLTTPRNYRVHTGKTMVNNVENYNYAEVTITLPSIAKVRTTITPQIHILADAKNIVDGDNKIALTAGTSGDVMGGDRLALVTTNLSKMFTVDHVHND</sequence>
<protein>
    <recommendedName>
        <fullName evidence="1">Copper-binding protein MbnP-like domain-containing protein</fullName>
    </recommendedName>
</protein>
<dbReference type="OrthoDB" id="1422031at2"/>
<dbReference type="EMBL" id="PCMW01000037">
    <property type="protein sequence ID" value="PDS24750.1"/>
    <property type="molecule type" value="Genomic_DNA"/>
</dbReference>
<dbReference type="RefSeq" id="WP_097554002.1">
    <property type="nucleotide sequence ID" value="NZ_PCMW01000037.1"/>
</dbReference>
<gene>
    <name evidence="2" type="ORF">B0A77_07065</name>
</gene>
<feature type="domain" description="Copper-binding protein MbnP-like" evidence="1">
    <location>
        <begin position="34"/>
        <end position="233"/>
    </location>
</feature>
<evidence type="ECO:0000313" key="3">
    <source>
        <dbReference type="Proteomes" id="UP000220828"/>
    </source>
</evidence>
<proteinExistence type="predicted"/>
<name>A0A2H3KC09_9FLAO</name>
<dbReference type="AlphaFoldDB" id="A0A2H3KC09"/>
<dbReference type="InterPro" id="IPR046863">
    <property type="entry name" value="MbnP-like_dom"/>
</dbReference>
<dbReference type="Proteomes" id="UP000220828">
    <property type="component" value="Unassembled WGS sequence"/>
</dbReference>
<evidence type="ECO:0000259" key="1">
    <source>
        <dbReference type="Pfam" id="PF20243"/>
    </source>
</evidence>
<dbReference type="PROSITE" id="PS51257">
    <property type="entry name" value="PROKAR_LIPOPROTEIN"/>
    <property type="match status" value="1"/>
</dbReference>
<reference evidence="2 3" key="1">
    <citation type="submission" date="2017-09" db="EMBL/GenBank/DDBJ databases">
        <title>Whole genomes of Flavobacteriaceae.</title>
        <authorList>
            <person name="Stine C."/>
            <person name="Li C."/>
            <person name="Tadesse D."/>
        </authorList>
    </citation>
    <scope>NUCLEOTIDE SEQUENCE [LARGE SCALE GENOMIC DNA]</scope>
    <source>
        <strain evidence="2 3">ATCC 35036</strain>
    </source>
</reference>
<organism evidence="2 3">
    <name type="scientific">Flavobacterium branchiophilum</name>
    <dbReference type="NCBI Taxonomy" id="55197"/>
    <lineage>
        <taxon>Bacteria</taxon>
        <taxon>Pseudomonadati</taxon>
        <taxon>Bacteroidota</taxon>
        <taxon>Flavobacteriia</taxon>
        <taxon>Flavobacteriales</taxon>
        <taxon>Flavobacteriaceae</taxon>
        <taxon>Flavobacterium</taxon>
    </lineage>
</organism>
<comment type="caution">
    <text evidence="2">The sequence shown here is derived from an EMBL/GenBank/DDBJ whole genome shotgun (WGS) entry which is preliminary data.</text>
</comment>
<dbReference type="Pfam" id="PF20243">
    <property type="entry name" value="MbnP"/>
    <property type="match status" value="1"/>
</dbReference>
<accession>A0A2H3KC09</accession>